<accession>A0AAY4A3Y1</accession>
<dbReference type="PANTHER" id="PTHR46875:SF2">
    <property type="entry name" value="TUMOR NECROSIS FACTOR RECEPTOR SUPERFAMILY MEMBER 5-LIKE ISOFORM X1"/>
    <property type="match status" value="1"/>
</dbReference>
<sequence length="95" mass="10524">MGFNHLEVEQRCRADKDTQCRCMKGFYCSDRECERCSRVKSCVPGTGAPHDGWMNAETPCRAHTRCEAGRLVKAGTPVSDAVCEPHVCSKCNNVT</sequence>
<reference evidence="1 2" key="1">
    <citation type="submission" date="2020-06" db="EMBL/GenBank/DDBJ databases">
        <authorList>
            <consortium name="Wellcome Sanger Institute Data Sharing"/>
        </authorList>
    </citation>
    <scope>NUCLEOTIDE SEQUENCE [LARGE SCALE GENOMIC DNA]</scope>
</reference>
<dbReference type="Proteomes" id="UP000694580">
    <property type="component" value="Chromosome 5"/>
</dbReference>
<keyword evidence="2" id="KW-1185">Reference proteome</keyword>
<name>A0AAY4A3Y1_9TELE</name>
<reference evidence="1" key="3">
    <citation type="submission" date="2025-09" db="UniProtKB">
        <authorList>
            <consortium name="Ensembl"/>
        </authorList>
    </citation>
    <scope>IDENTIFICATION</scope>
</reference>
<gene>
    <name evidence="1" type="primary">LOC114790883</name>
</gene>
<dbReference type="SUPFAM" id="SSF57586">
    <property type="entry name" value="TNF receptor-like"/>
    <property type="match status" value="1"/>
</dbReference>
<dbReference type="PANTHER" id="PTHR46875">
    <property type="entry name" value="TUMOR NECROSIS FACTOR RECEPTOR SUPERFAMILY MEMBER 5"/>
    <property type="match status" value="1"/>
</dbReference>
<evidence type="ECO:0000313" key="2">
    <source>
        <dbReference type="Proteomes" id="UP000694580"/>
    </source>
</evidence>
<dbReference type="Gene3D" id="2.10.50.10">
    <property type="entry name" value="Tumor Necrosis Factor Receptor, subunit A, domain 2"/>
    <property type="match status" value="2"/>
</dbReference>
<protein>
    <submittedName>
        <fullName evidence="1">Uncharacterized protein</fullName>
    </submittedName>
</protein>
<dbReference type="AlphaFoldDB" id="A0AAY4A3Y1"/>
<organism evidence="1 2">
    <name type="scientific">Denticeps clupeoides</name>
    <name type="common">denticle herring</name>
    <dbReference type="NCBI Taxonomy" id="299321"/>
    <lineage>
        <taxon>Eukaryota</taxon>
        <taxon>Metazoa</taxon>
        <taxon>Chordata</taxon>
        <taxon>Craniata</taxon>
        <taxon>Vertebrata</taxon>
        <taxon>Euteleostomi</taxon>
        <taxon>Actinopterygii</taxon>
        <taxon>Neopterygii</taxon>
        <taxon>Teleostei</taxon>
        <taxon>Clupei</taxon>
        <taxon>Clupeiformes</taxon>
        <taxon>Denticipitoidei</taxon>
        <taxon>Denticipitidae</taxon>
        <taxon>Denticeps</taxon>
    </lineage>
</organism>
<evidence type="ECO:0000313" key="1">
    <source>
        <dbReference type="Ensembl" id="ENSDCDP00010003722.1"/>
    </source>
</evidence>
<dbReference type="GO" id="GO:0009897">
    <property type="term" value="C:external side of plasma membrane"/>
    <property type="evidence" value="ECO:0007669"/>
    <property type="project" value="TreeGrafter"/>
</dbReference>
<dbReference type="Ensembl" id="ENSDCDT00010003868.1">
    <property type="protein sequence ID" value="ENSDCDP00010003722.1"/>
    <property type="gene ID" value="ENSDCDG00010001696.1"/>
</dbReference>
<dbReference type="InterPro" id="IPR052135">
    <property type="entry name" value="TNFRSF5"/>
</dbReference>
<dbReference type="GeneTree" id="ENSGT00950000183126"/>
<dbReference type="GO" id="GO:0002768">
    <property type="term" value="P:immune response-regulating cell surface receptor signaling pathway"/>
    <property type="evidence" value="ECO:0007669"/>
    <property type="project" value="TreeGrafter"/>
</dbReference>
<reference evidence="1" key="2">
    <citation type="submission" date="2025-08" db="UniProtKB">
        <authorList>
            <consortium name="Ensembl"/>
        </authorList>
    </citation>
    <scope>IDENTIFICATION</scope>
</reference>
<proteinExistence type="predicted"/>
<dbReference type="GO" id="GO:0035631">
    <property type="term" value="C:CD40 receptor complex"/>
    <property type="evidence" value="ECO:0007669"/>
    <property type="project" value="TreeGrafter"/>
</dbReference>